<keyword evidence="5" id="KW-1185">Reference proteome</keyword>
<proteinExistence type="predicted"/>
<evidence type="ECO:0000259" key="3">
    <source>
        <dbReference type="Pfam" id="PF03358"/>
    </source>
</evidence>
<evidence type="ECO:0000313" key="5">
    <source>
        <dbReference type="Proteomes" id="UP001516588"/>
    </source>
</evidence>
<evidence type="ECO:0000256" key="2">
    <source>
        <dbReference type="ARBA" id="ARBA00022643"/>
    </source>
</evidence>
<dbReference type="Pfam" id="PF03358">
    <property type="entry name" value="FMN_red"/>
    <property type="match status" value="1"/>
</dbReference>
<keyword evidence="2" id="KW-0288">FMN</keyword>
<accession>A0ABR9QYJ0</accession>
<evidence type="ECO:0000256" key="1">
    <source>
        <dbReference type="ARBA" id="ARBA00022630"/>
    </source>
</evidence>
<dbReference type="EMBL" id="JADCKA010000012">
    <property type="protein sequence ID" value="MBE5035961.1"/>
    <property type="molecule type" value="Genomic_DNA"/>
</dbReference>
<name>A0ABR9QYJ0_9FIRM</name>
<feature type="domain" description="NADPH-dependent FMN reductase-like" evidence="3">
    <location>
        <begin position="1"/>
        <end position="117"/>
    </location>
</feature>
<comment type="caution">
    <text evidence="4">The sequence shown here is derived from an EMBL/GenBank/DDBJ whole genome shotgun (WGS) entry which is preliminary data.</text>
</comment>
<dbReference type="RefSeq" id="WP_226385607.1">
    <property type="nucleotide sequence ID" value="NZ_JADCKA010000012.1"/>
</dbReference>
<keyword evidence="1" id="KW-0285">Flavoprotein</keyword>
<protein>
    <submittedName>
        <fullName evidence="4">Flavodoxin family protein</fullName>
    </submittedName>
</protein>
<dbReference type="Proteomes" id="UP001516588">
    <property type="component" value="Unassembled WGS sequence"/>
</dbReference>
<dbReference type="PANTHER" id="PTHR43278:SF2">
    <property type="entry name" value="IRON-SULFUR FLAVOPROTEIN"/>
    <property type="match status" value="1"/>
</dbReference>
<evidence type="ECO:0000313" key="4">
    <source>
        <dbReference type="EMBL" id="MBE5035961.1"/>
    </source>
</evidence>
<gene>
    <name evidence="4" type="ORF">INF20_06710</name>
</gene>
<dbReference type="InterPro" id="IPR051796">
    <property type="entry name" value="ISF_SsuE-like"/>
</dbReference>
<dbReference type="PANTHER" id="PTHR43278">
    <property type="entry name" value="NAD(P)H-DEPENDENT FMN-CONTAINING OXIDOREDUCTASE YWQN-RELATED"/>
    <property type="match status" value="1"/>
</dbReference>
<reference evidence="4 5" key="1">
    <citation type="submission" date="2020-10" db="EMBL/GenBank/DDBJ databases">
        <title>ChiBAC.</title>
        <authorList>
            <person name="Zenner C."/>
            <person name="Hitch T.C.A."/>
            <person name="Clavel T."/>
        </authorList>
    </citation>
    <scope>NUCLEOTIDE SEQUENCE [LARGE SCALE GENOMIC DNA]</scope>
    <source>
        <strain evidence="4 5">DSM 108706</strain>
    </source>
</reference>
<sequence length="175" mass="19274">MKVTVLVGSPRKGGNTELMVDEFVKGAKEVGHEVEKILLADKNVGGCKACEYCFAHDGECVQKDDMTEIIKKLDETDCLVLASPIYWFNVTAQIKAVIDRLYARASKGYNISCAAMLLDSTSDNVYGAAEKMFEDLTGFLKWENKGVIKAPGMAKKGSMLESPKMKEAYDMGRNL</sequence>
<dbReference type="InterPro" id="IPR005025">
    <property type="entry name" value="FMN_Rdtase-like_dom"/>
</dbReference>
<organism evidence="4 5">
    <name type="scientific">Gallibacter intestinalis</name>
    <dbReference type="NCBI Taxonomy" id="2779356"/>
    <lineage>
        <taxon>Bacteria</taxon>
        <taxon>Bacillati</taxon>
        <taxon>Bacillota</taxon>
        <taxon>Clostridia</taxon>
        <taxon>Eubacteriales</taxon>
        <taxon>Eubacteriaceae</taxon>
        <taxon>Gallibacter</taxon>
    </lineage>
</organism>